<keyword evidence="1" id="KW-0547">Nucleotide-binding</keyword>
<dbReference type="GO" id="GO:0034353">
    <property type="term" value="F:mRNA 5'-diphosphatase activity"/>
    <property type="evidence" value="ECO:0007669"/>
    <property type="project" value="TreeGrafter"/>
</dbReference>
<dbReference type="GO" id="GO:0000166">
    <property type="term" value="F:nucleotide binding"/>
    <property type="evidence" value="ECO:0007669"/>
    <property type="project" value="UniProtKB-KW"/>
</dbReference>
<comment type="similarity">
    <text evidence="1">Belongs to the DXO/Dom3Z family.</text>
</comment>
<organism evidence="3 4">
    <name type="scientific">Caenorhabditis nigoni</name>
    <dbReference type="NCBI Taxonomy" id="1611254"/>
    <lineage>
        <taxon>Eukaryota</taxon>
        <taxon>Metazoa</taxon>
        <taxon>Ecdysozoa</taxon>
        <taxon>Nematoda</taxon>
        <taxon>Chromadorea</taxon>
        <taxon>Rhabditida</taxon>
        <taxon>Rhabditina</taxon>
        <taxon>Rhabditomorpha</taxon>
        <taxon>Rhabditoidea</taxon>
        <taxon>Rhabditidae</taxon>
        <taxon>Peloderinae</taxon>
        <taxon>Caenorhabditis</taxon>
    </lineage>
</organism>
<keyword evidence="1" id="KW-0539">Nucleus</keyword>
<name>A0A2G5VNM8_9PELO</name>
<proteinExistence type="inferred from homology"/>
<keyword evidence="1" id="KW-0694">RNA-binding</keyword>
<dbReference type="Gene3D" id="2.60.40.10">
    <property type="entry name" value="Immunoglobulins"/>
    <property type="match status" value="1"/>
</dbReference>
<evidence type="ECO:0000256" key="1">
    <source>
        <dbReference type="RuleBase" id="RU367113"/>
    </source>
</evidence>
<dbReference type="SUPFAM" id="SSF49354">
    <property type="entry name" value="PapD-like"/>
    <property type="match status" value="1"/>
</dbReference>
<dbReference type="EMBL" id="PDUG01000001">
    <property type="protein sequence ID" value="PIC53403.1"/>
    <property type="molecule type" value="Genomic_DNA"/>
</dbReference>
<feature type="domain" description="MSP" evidence="2">
    <location>
        <begin position="483"/>
        <end position="592"/>
    </location>
</feature>
<dbReference type="GO" id="GO:0005634">
    <property type="term" value="C:nucleus"/>
    <property type="evidence" value="ECO:0007669"/>
    <property type="project" value="UniProtKB-SubCell"/>
</dbReference>
<dbReference type="InterPro" id="IPR008962">
    <property type="entry name" value="PapD-like_sf"/>
</dbReference>
<comment type="cofactor">
    <cofactor evidence="1">
        <name>a divalent metal cation</name>
        <dbReference type="ChEBI" id="CHEBI:60240"/>
    </cofactor>
</comment>
<dbReference type="InterPro" id="IPR039039">
    <property type="entry name" value="RAI1-like_fam"/>
</dbReference>
<dbReference type="GO" id="GO:0005829">
    <property type="term" value="C:cytosol"/>
    <property type="evidence" value="ECO:0007669"/>
    <property type="project" value="TreeGrafter"/>
</dbReference>
<evidence type="ECO:0000313" key="3">
    <source>
        <dbReference type="EMBL" id="PIC53403.1"/>
    </source>
</evidence>
<dbReference type="Proteomes" id="UP000230233">
    <property type="component" value="Chromosome I"/>
</dbReference>
<dbReference type="InterPro" id="IPR013783">
    <property type="entry name" value="Ig-like_fold"/>
</dbReference>
<dbReference type="AlphaFoldDB" id="A0A2G5VNM8"/>
<dbReference type="InterPro" id="IPR000535">
    <property type="entry name" value="MSP_dom"/>
</dbReference>
<dbReference type="PROSITE" id="PS50202">
    <property type="entry name" value="MSP"/>
    <property type="match status" value="1"/>
</dbReference>
<keyword evidence="1" id="KW-0378">Hydrolase</keyword>
<accession>A0A2G5VNM8</accession>
<comment type="subcellular location">
    <subcellularLocation>
        <location evidence="1">Nucleus</location>
    </subcellularLocation>
</comment>
<comment type="function">
    <text evidence="1">Decapping enzyme for NAD-capped RNAs: specifically hydrolyzes the nicotinamide adenine dinucleotide (NAD) cap from a subset of RNAs by removing the entire NAD moiety from the 5'-end of an NAD-capped RNA.</text>
</comment>
<dbReference type="STRING" id="1611254.A0A2G5VNM8"/>
<dbReference type="PANTHER" id="PTHR12395">
    <property type="entry name" value="DOM-3 RELATED"/>
    <property type="match status" value="1"/>
</dbReference>
<dbReference type="GO" id="GO:0110155">
    <property type="term" value="P:NAD-cap decapping"/>
    <property type="evidence" value="ECO:0007669"/>
    <property type="project" value="TreeGrafter"/>
</dbReference>
<dbReference type="EC" id="3.6.1.-" evidence="1"/>
<gene>
    <name evidence="3" type="primary">Cnig_chr_I.g3120</name>
    <name evidence="3" type="ORF">B9Z55_003120</name>
</gene>
<sequence>MSLSRSHPAKSGRILECDLEGVRCPATQDKQYKSVVNVRKNSLVRQSIKDSYKLIARPQAAKYNDSAKHNDNTKYSYKAKSSYKVKCSYIAKDSYRARHNFKVQFSPEESRSRPYLSRQVKLNAFGTELSSEESAWQAETFVGAVVKYPRKNVFCGELPKKLNENRKYFDDPSLPVPRINLTKKEFPDSGAGEIYMESLLKYIRQNPSTLNSKPHFVTTRQLLCFIASEDYKLLKVSAIRKNGIIYLFKANDDTFFPNLTNFSEVYRHFMTKSSKNEEFEQDGVVRKGVFIAEIPKERGFWKVMYSGVVAAIDENMQHYEMKVFTGGLRDIVWKCRSCRFYWQAVFSDSHSIIVGTKANKYLKAIRLLPRSVIPPNAAEAARVRIPMISYTDPDPKNPVWNVEDGEKKLETFFDLVAGKLTNDGDECVFFKPSGHIYWNTEPCSTPSMMEILSLYGPTQLEPVIPPEDPKKADMSNQTFILDEIKIEPKSKIYFNVPFNRSCFMRITYVSMKSIAFKIASNHPDIKILPDSGSLGPHEFTMVEVKIEEHSNDYTSSRTKIEWTDWMEGKSIDEIFEEDGVFKRKSILVEFNE</sequence>
<dbReference type="PANTHER" id="PTHR12395:SF12">
    <property type="entry name" value="DECAPPING NUCLEASE"/>
    <property type="match status" value="1"/>
</dbReference>
<comment type="caution">
    <text evidence="3">The sequence shown here is derived from an EMBL/GenBank/DDBJ whole genome shotgun (WGS) entry which is preliminary data.</text>
</comment>
<dbReference type="GO" id="GO:0003723">
    <property type="term" value="F:RNA binding"/>
    <property type="evidence" value="ECO:0007669"/>
    <property type="project" value="UniProtKB-KW"/>
</dbReference>
<dbReference type="GO" id="GO:0046872">
    <property type="term" value="F:metal ion binding"/>
    <property type="evidence" value="ECO:0007669"/>
    <property type="project" value="UniProtKB-KW"/>
</dbReference>
<dbReference type="OrthoDB" id="5872150at2759"/>
<keyword evidence="4" id="KW-1185">Reference proteome</keyword>
<evidence type="ECO:0000313" key="4">
    <source>
        <dbReference type="Proteomes" id="UP000230233"/>
    </source>
</evidence>
<keyword evidence="1" id="KW-0540">Nuclease</keyword>
<keyword evidence="1" id="KW-0479">Metal-binding</keyword>
<dbReference type="GO" id="GO:0004518">
    <property type="term" value="F:nuclease activity"/>
    <property type="evidence" value="ECO:0007669"/>
    <property type="project" value="UniProtKB-KW"/>
</dbReference>
<protein>
    <recommendedName>
        <fullName evidence="1">Decapping nuclease</fullName>
        <ecNumber evidence="1">3.6.1.-</ecNumber>
    </recommendedName>
</protein>
<dbReference type="GO" id="GO:0000956">
    <property type="term" value="P:nuclear-transcribed mRNA catabolic process"/>
    <property type="evidence" value="ECO:0007669"/>
    <property type="project" value="TreeGrafter"/>
</dbReference>
<reference evidence="4" key="1">
    <citation type="submission" date="2017-10" db="EMBL/GenBank/DDBJ databases">
        <title>Rapid genome shrinkage in a self-fertile nematode reveals novel sperm competition proteins.</title>
        <authorList>
            <person name="Yin D."/>
            <person name="Schwarz E.M."/>
            <person name="Thomas C.G."/>
            <person name="Felde R.L."/>
            <person name="Korf I.F."/>
            <person name="Cutter A.D."/>
            <person name="Schartner C.M."/>
            <person name="Ralston E.J."/>
            <person name="Meyer B.J."/>
            <person name="Haag E.S."/>
        </authorList>
    </citation>
    <scope>NUCLEOTIDE SEQUENCE [LARGE SCALE GENOMIC DNA]</scope>
    <source>
        <strain evidence="4">JU1422</strain>
    </source>
</reference>
<evidence type="ECO:0000259" key="2">
    <source>
        <dbReference type="PROSITE" id="PS50202"/>
    </source>
</evidence>